<dbReference type="STRING" id="97972.A0A2V1DBA0"/>
<reference evidence="1 2" key="1">
    <citation type="journal article" date="2018" name="Sci. Rep.">
        <title>Comparative genomics provides insights into the lifestyle and reveals functional heterogeneity of dark septate endophytic fungi.</title>
        <authorList>
            <person name="Knapp D.G."/>
            <person name="Nemeth J.B."/>
            <person name="Barry K."/>
            <person name="Hainaut M."/>
            <person name="Henrissat B."/>
            <person name="Johnson J."/>
            <person name="Kuo A."/>
            <person name="Lim J.H.P."/>
            <person name="Lipzen A."/>
            <person name="Nolan M."/>
            <person name="Ohm R.A."/>
            <person name="Tamas L."/>
            <person name="Grigoriev I.V."/>
            <person name="Spatafora J.W."/>
            <person name="Nagy L.G."/>
            <person name="Kovacs G.M."/>
        </authorList>
    </citation>
    <scope>NUCLEOTIDE SEQUENCE [LARGE SCALE GENOMIC DNA]</scope>
    <source>
        <strain evidence="1 2">DSE2036</strain>
    </source>
</reference>
<proteinExistence type="predicted"/>
<dbReference type="OrthoDB" id="1577640at2759"/>
<evidence type="ECO:0000313" key="2">
    <source>
        <dbReference type="Proteomes" id="UP000244855"/>
    </source>
</evidence>
<evidence type="ECO:0000313" key="1">
    <source>
        <dbReference type="EMBL" id="PVH95406.1"/>
    </source>
</evidence>
<dbReference type="EMBL" id="KZ805497">
    <property type="protein sequence ID" value="PVH95406.1"/>
    <property type="molecule type" value="Genomic_DNA"/>
</dbReference>
<name>A0A2V1DBA0_9PLEO</name>
<gene>
    <name evidence="1" type="ORF">DM02DRAFT_690192</name>
</gene>
<organism evidence="1 2">
    <name type="scientific">Periconia macrospinosa</name>
    <dbReference type="NCBI Taxonomy" id="97972"/>
    <lineage>
        <taxon>Eukaryota</taxon>
        <taxon>Fungi</taxon>
        <taxon>Dikarya</taxon>
        <taxon>Ascomycota</taxon>
        <taxon>Pezizomycotina</taxon>
        <taxon>Dothideomycetes</taxon>
        <taxon>Pleosporomycetidae</taxon>
        <taxon>Pleosporales</taxon>
        <taxon>Massarineae</taxon>
        <taxon>Periconiaceae</taxon>
        <taxon>Periconia</taxon>
    </lineage>
</organism>
<dbReference type="Proteomes" id="UP000244855">
    <property type="component" value="Unassembled WGS sequence"/>
</dbReference>
<keyword evidence="2" id="KW-1185">Reference proteome</keyword>
<sequence length="324" mass="35668">MQLDGYSILAQVGASAPLSAVLGLQTNFKYASHRRQFTPLSNYCKLLQDTARELAIVYDAAQRRSWLVPKLSLLLHMSHAYTLACTGIPDDRVPYVDPHSDASEVIKVLEPLGDTSVCGENTDKFLFRELMLGLNTNLLKTVASIRKSSGKTLYGFEFMDVVTEPGRGTYIKKLGVLSPAKNWLEIVKAVDAVVVCSELGEAITAVEGNGRKSTSCNMLPKNLDYLAATLPCLARLVDREGGELSLGGQPVKIAENTIWELRGDPFGVCQHGNTNETCWKRFDLVQRLVPERFFGLPVPFRAPKPSPLKQIPEFGAVVFGKRDP</sequence>
<accession>A0A2V1DBA0</accession>
<protein>
    <submittedName>
        <fullName evidence="1">Uncharacterized protein</fullName>
    </submittedName>
</protein>
<dbReference type="AlphaFoldDB" id="A0A2V1DBA0"/>